<dbReference type="Proteomes" id="UP000823775">
    <property type="component" value="Unassembled WGS sequence"/>
</dbReference>
<comment type="caution">
    <text evidence="2">The sequence shown here is derived from an EMBL/GenBank/DDBJ whole genome shotgun (WGS) entry which is preliminary data.</text>
</comment>
<evidence type="ECO:0000313" key="2">
    <source>
        <dbReference type="EMBL" id="MCD9560682.1"/>
    </source>
</evidence>
<sequence>MASLGFTSTFNRVFVSGSFRPFKQVTNRQLATTFRDEAQNTVQKGADAMKHGADAAKRASHEVKKETASVADEVFISTSNYHLTYIKMKDTVKGKAEESTEAIKENVNKSMNTKK</sequence>
<reference evidence="2 3" key="1">
    <citation type="journal article" date="2021" name="BMC Genomics">
        <title>Datura genome reveals duplications of psychoactive alkaloid biosynthetic genes and high mutation rate following tissue culture.</title>
        <authorList>
            <person name="Rajewski A."/>
            <person name="Carter-House D."/>
            <person name="Stajich J."/>
            <person name="Litt A."/>
        </authorList>
    </citation>
    <scope>NUCLEOTIDE SEQUENCE [LARGE SCALE GENOMIC DNA]</scope>
    <source>
        <strain evidence="2">AR-01</strain>
    </source>
</reference>
<organism evidence="2 3">
    <name type="scientific">Datura stramonium</name>
    <name type="common">Jimsonweed</name>
    <name type="synonym">Common thornapple</name>
    <dbReference type="NCBI Taxonomy" id="4076"/>
    <lineage>
        <taxon>Eukaryota</taxon>
        <taxon>Viridiplantae</taxon>
        <taxon>Streptophyta</taxon>
        <taxon>Embryophyta</taxon>
        <taxon>Tracheophyta</taxon>
        <taxon>Spermatophyta</taxon>
        <taxon>Magnoliopsida</taxon>
        <taxon>eudicotyledons</taxon>
        <taxon>Gunneridae</taxon>
        <taxon>Pentapetalae</taxon>
        <taxon>asterids</taxon>
        <taxon>lamiids</taxon>
        <taxon>Solanales</taxon>
        <taxon>Solanaceae</taxon>
        <taxon>Solanoideae</taxon>
        <taxon>Datureae</taxon>
        <taxon>Datura</taxon>
    </lineage>
</organism>
<feature type="compositionally biased region" description="Basic and acidic residues" evidence="1">
    <location>
        <begin position="96"/>
        <end position="107"/>
    </location>
</feature>
<evidence type="ECO:0000256" key="1">
    <source>
        <dbReference type="SAM" id="MobiDB-lite"/>
    </source>
</evidence>
<accession>A0ABS8URG4</accession>
<dbReference type="EMBL" id="JACEIK010002362">
    <property type="protein sequence ID" value="MCD9560682.1"/>
    <property type="molecule type" value="Genomic_DNA"/>
</dbReference>
<feature type="region of interest" description="Disordered" evidence="1">
    <location>
        <begin position="96"/>
        <end position="115"/>
    </location>
</feature>
<gene>
    <name evidence="2" type="ORF">HAX54_019426</name>
</gene>
<protein>
    <submittedName>
        <fullName evidence="2">Uncharacterized protein</fullName>
    </submittedName>
</protein>
<name>A0ABS8URG4_DATST</name>
<proteinExistence type="predicted"/>
<keyword evidence="3" id="KW-1185">Reference proteome</keyword>
<evidence type="ECO:0000313" key="3">
    <source>
        <dbReference type="Proteomes" id="UP000823775"/>
    </source>
</evidence>